<evidence type="ECO:0000313" key="3">
    <source>
        <dbReference type="Proteomes" id="UP001642484"/>
    </source>
</evidence>
<evidence type="ECO:0000313" key="2">
    <source>
        <dbReference type="EMBL" id="CAK9116740.1"/>
    </source>
</evidence>
<evidence type="ECO:0000256" key="1">
    <source>
        <dbReference type="SAM" id="Phobius"/>
    </source>
</evidence>
<keyword evidence="1" id="KW-1133">Transmembrane helix</keyword>
<feature type="transmembrane region" description="Helical" evidence="1">
    <location>
        <begin position="15"/>
        <end position="37"/>
    </location>
</feature>
<reference evidence="2 3" key="1">
    <citation type="submission" date="2024-02" db="EMBL/GenBank/DDBJ databases">
        <authorList>
            <person name="Chen Y."/>
            <person name="Shah S."/>
            <person name="Dougan E. K."/>
            <person name="Thang M."/>
            <person name="Chan C."/>
        </authorList>
    </citation>
    <scope>NUCLEOTIDE SEQUENCE [LARGE SCALE GENOMIC DNA]</scope>
</reference>
<name>A0ABP0SWB7_9DINO</name>
<comment type="caution">
    <text evidence="2">The sequence shown here is derived from an EMBL/GenBank/DDBJ whole genome shotgun (WGS) entry which is preliminary data.</text>
</comment>
<protein>
    <submittedName>
        <fullName evidence="2">Uncharacterized protein</fullName>
    </submittedName>
</protein>
<keyword evidence="1" id="KW-0472">Membrane</keyword>
<proteinExistence type="predicted"/>
<keyword evidence="3" id="KW-1185">Reference proteome</keyword>
<keyword evidence="1" id="KW-0812">Transmembrane</keyword>
<sequence length="120" mass="13100">MTLAVPAVPLPSAEALAVSGIMLATACLRMIHLTVYFSELQRELLKQEMEIDRRHDEQLLALQQAAYNLTNTDTGLLGDVSDPYVVVRLGGQEFTTPAFGSAFVCVIVCRGLHIGSRLLK</sequence>
<dbReference type="EMBL" id="CAXAMN010028495">
    <property type="protein sequence ID" value="CAK9116740.1"/>
    <property type="molecule type" value="Genomic_DNA"/>
</dbReference>
<accession>A0ABP0SWB7</accession>
<gene>
    <name evidence="2" type="ORF">CCMP2556_LOCUS54243</name>
</gene>
<organism evidence="2 3">
    <name type="scientific">Durusdinium trenchii</name>
    <dbReference type="NCBI Taxonomy" id="1381693"/>
    <lineage>
        <taxon>Eukaryota</taxon>
        <taxon>Sar</taxon>
        <taxon>Alveolata</taxon>
        <taxon>Dinophyceae</taxon>
        <taxon>Suessiales</taxon>
        <taxon>Symbiodiniaceae</taxon>
        <taxon>Durusdinium</taxon>
    </lineage>
</organism>
<dbReference type="Proteomes" id="UP001642484">
    <property type="component" value="Unassembled WGS sequence"/>
</dbReference>